<feature type="domain" description="D-serine dehydratase-like" evidence="3">
    <location>
        <begin position="250"/>
        <end position="341"/>
    </location>
</feature>
<sequence>MPFSSKDLTAIDTPAVLIDLDIAKRNIQRFQDYADSHGLRVRPHIKTHKLPAVAEMQLAAGAIGITCQKVSEAEAMVCGSNAIRDVLITYNIMGAAKLERLKALAEKVNLSVVADSRAVVDGLSSAFHAAPAPLAVLVECNTGANRCGVATVEEAENLAVAIQAAPGLVFGGLMTYPPAGGEAQVERFMRQATTRINARGLTVPVVSSGGTPSMMHAAESPITTEYRPGTYVYNDRSLVARGVCGWEDCALNVLATVVSVPAPDRAVIDAGSKTLTSDLLGLAGYGHVLGRDDVTIDQLSEEHGRLVSRGAIGLKVGDKVRIVPNHVCVVTNMVDAVMVTSGDRTGPDIWPVVARGKIV</sequence>
<dbReference type="Gene3D" id="3.20.20.10">
    <property type="entry name" value="Alanine racemase"/>
    <property type="match status" value="1"/>
</dbReference>
<dbReference type="SMART" id="SM01119">
    <property type="entry name" value="D-ser_dehydrat"/>
    <property type="match status" value="1"/>
</dbReference>
<dbReference type="InterPro" id="IPR026956">
    <property type="entry name" value="D-ser_dehydrat-like_dom"/>
</dbReference>
<dbReference type="EMBL" id="CP006880">
    <property type="protein sequence ID" value="AJD45989.1"/>
    <property type="molecule type" value="Genomic_DNA"/>
</dbReference>
<dbReference type="GO" id="GO:0008721">
    <property type="term" value="F:D-serine ammonia-lyase activity"/>
    <property type="evidence" value="ECO:0007669"/>
    <property type="project" value="TreeGrafter"/>
</dbReference>
<evidence type="ECO:0000259" key="3">
    <source>
        <dbReference type="SMART" id="SM01119"/>
    </source>
</evidence>
<dbReference type="RefSeq" id="WP_133938767.1">
    <property type="nucleotide sequence ID" value="NZ_CP006880.1"/>
</dbReference>
<dbReference type="CDD" id="cd06820">
    <property type="entry name" value="PLPDE_III_LS_D-TA_like"/>
    <property type="match status" value="1"/>
</dbReference>
<dbReference type="SUPFAM" id="SSF51419">
    <property type="entry name" value="PLP-binding barrel"/>
    <property type="match status" value="1"/>
</dbReference>
<accession>A0A0B4XDD3</accession>
<protein>
    <submittedName>
        <fullName evidence="4">Alanine racemase domain-containing protein</fullName>
    </submittedName>
</protein>
<evidence type="ECO:0000256" key="1">
    <source>
        <dbReference type="ARBA" id="ARBA00005323"/>
    </source>
</evidence>
<dbReference type="AlphaFoldDB" id="A0A0B4XDD3"/>
<dbReference type="InterPro" id="IPR029066">
    <property type="entry name" value="PLP-binding_barrel"/>
</dbReference>
<dbReference type="Pfam" id="PF01168">
    <property type="entry name" value="Ala_racemase_N"/>
    <property type="match status" value="1"/>
</dbReference>
<evidence type="ECO:0000313" key="4">
    <source>
        <dbReference type="EMBL" id="AJD45989.1"/>
    </source>
</evidence>
<dbReference type="InterPro" id="IPR051466">
    <property type="entry name" value="D-amino_acid_metab_enzyme"/>
</dbReference>
<dbReference type="GO" id="GO:0036088">
    <property type="term" value="P:D-serine catabolic process"/>
    <property type="evidence" value="ECO:0007669"/>
    <property type="project" value="TreeGrafter"/>
</dbReference>
<organism evidence="4 5">
    <name type="scientific">Rhizobium gallicum bv. gallicum R602sp</name>
    <dbReference type="NCBI Taxonomy" id="1041138"/>
    <lineage>
        <taxon>Bacteria</taxon>
        <taxon>Pseudomonadati</taxon>
        <taxon>Pseudomonadota</taxon>
        <taxon>Alphaproteobacteria</taxon>
        <taxon>Hyphomicrobiales</taxon>
        <taxon>Rhizobiaceae</taxon>
        <taxon>Rhizobium/Agrobacterium group</taxon>
        <taxon>Rhizobium</taxon>
    </lineage>
</organism>
<gene>
    <name evidence="4" type="ORF">RGR602_PC01966</name>
</gene>
<evidence type="ECO:0000256" key="2">
    <source>
        <dbReference type="ARBA" id="ARBA00023239"/>
    </source>
</evidence>
<proteinExistence type="inferred from homology"/>
<dbReference type="Proteomes" id="UP000031368">
    <property type="component" value="Plasmid pRgalR602c"/>
</dbReference>
<dbReference type="PANTHER" id="PTHR28004">
    <property type="entry name" value="ZGC:162816-RELATED"/>
    <property type="match status" value="1"/>
</dbReference>
<name>A0A0B4XDD3_9HYPH</name>
<reference evidence="4 5" key="1">
    <citation type="submission" date="2013-11" db="EMBL/GenBank/DDBJ databases">
        <title>Complete genome sequence of Rhizobium gallicum bv. gallicum R602.</title>
        <authorList>
            <person name="Bustos P."/>
            <person name="Santamaria R.I."/>
            <person name="Lozano L."/>
            <person name="Acosta J.L."/>
            <person name="Ormeno-Orrillo E."/>
            <person name="Rogel M.A."/>
            <person name="Romero D."/>
            <person name="Cevallos M.A."/>
            <person name="Martinez-Romero E."/>
            <person name="Gonzalez V."/>
        </authorList>
    </citation>
    <scope>NUCLEOTIDE SEQUENCE [LARGE SCALE GENOMIC DNA]</scope>
    <source>
        <strain evidence="4 5">R602</strain>
        <plasmid evidence="4 5">pRgalR602c</plasmid>
    </source>
</reference>
<geneLocation type="plasmid" evidence="4 5">
    <name>pRgalR602c</name>
</geneLocation>
<dbReference type="HOGENOM" id="CLU_031639_2_1_5"/>
<dbReference type="KEGG" id="rga:RGR602_PC01966"/>
<keyword evidence="5" id="KW-1185">Reference proteome</keyword>
<dbReference type="InterPro" id="IPR001608">
    <property type="entry name" value="Ala_racemase_N"/>
</dbReference>
<keyword evidence="4" id="KW-0614">Plasmid</keyword>
<dbReference type="InterPro" id="IPR042208">
    <property type="entry name" value="D-ser_dehydrat-like_sf"/>
</dbReference>
<comment type="similarity">
    <text evidence="1">Belongs to the DSD1 family.</text>
</comment>
<dbReference type="Pfam" id="PF14031">
    <property type="entry name" value="D-ser_dehydrat"/>
    <property type="match status" value="1"/>
</dbReference>
<evidence type="ECO:0000313" key="5">
    <source>
        <dbReference type="Proteomes" id="UP000031368"/>
    </source>
</evidence>
<dbReference type="PANTHER" id="PTHR28004:SF2">
    <property type="entry name" value="D-SERINE DEHYDRATASE"/>
    <property type="match status" value="1"/>
</dbReference>
<dbReference type="Gene3D" id="2.40.37.20">
    <property type="entry name" value="D-serine dehydratase-like domain"/>
    <property type="match status" value="1"/>
</dbReference>
<keyword evidence="2" id="KW-0456">Lyase</keyword>